<dbReference type="HOGENOM" id="CLU_1006053_0_0_1"/>
<dbReference type="Proteomes" id="UP000008021">
    <property type="component" value="Chromosome 7"/>
</dbReference>
<evidence type="ECO:0000256" key="2">
    <source>
        <dbReference type="ARBA" id="ARBA00022840"/>
    </source>
</evidence>
<dbReference type="STRING" id="40149.A0A0E0E9T6"/>
<dbReference type="GO" id="GO:0140662">
    <property type="term" value="F:ATP-dependent protein folding chaperone"/>
    <property type="evidence" value="ECO:0007669"/>
    <property type="project" value="InterPro"/>
</dbReference>
<dbReference type="GO" id="GO:0005524">
    <property type="term" value="F:ATP binding"/>
    <property type="evidence" value="ECO:0007669"/>
    <property type="project" value="UniProtKB-KW"/>
</dbReference>
<dbReference type="PANTHER" id="PTHR11353">
    <property type="entry name" value="CHAPERONIN"/>
    <property type="match status" value="1"/>
</dbReference>
<keyword evidence="5" id="KW-1185">Reference proteome</keyword>
<sequence>MVMFGSLLHQAEKLLEYGILPIRIVEGYEMASRIVFDYLEHISQKNLIRKNSVVYGGGSAQISCSIAVKTAADQQPGVDQGSGIITDKQNEDQYTSGKQFSWFMQLLLSDLEETHGQEAQHHSITVAVRVSNSAWERLSRPAFTAEVTRDLSAPADSADSAQTVATSAAAEASTVLSFLSAPAPPELLLSSQANTTPAIAAASWATETAAWACAVCSLSSSRLFLPAMGMLSINGCHLAYPCLVEHLASAASIKSNRVAMRLIVFVSDHLVFLTVYR</sequence>
<evidence type="ECO:0000313" key="4">
    <source>
        <dbReference type="EnsemblPlants" id="OMERI07G07870.1"/>
    </source>
</evidence>
<accession>A0A0E0E9T6</accession>
<dbReference type="InterPro" id="IPR017998">
    <property type="entry name" value="Chaperone_TCP-1"/>
</dbReference>
<dbReference type="AlphaFoldDB" id="A0A0E0E9T6"/>
<dbReference type="EnsemblPlants" id="OMERI07G07870.1">
    <property type="protein sequence ID" value="OMERI07G07870.1"/>
    <property type="gene ID" value="OMERI07G07870"/>
</dbReference>
<evidence type="ECO:0000256" key="1">
    <source>
        <dbReference type="ARBA" id="ARBA00022741"/>
    </source>
</evidence>
<evidence type="ECO:0000256" key="3">
    <source>
        <dbReference type="ARBA" id="ARBA00023186"/>
    </source>
</evidence>
<reference evidence="4" key="2">
    <citation type="submission" date="2018-05" db="EMBL/GenBank/DDBJ databases">
        <title>OmerRS3 (Oryza meridionalis Reference Sequence Version 3).</title>
        <authorList>
            <person name="Zhang J."/>
            <person name="Kudrna D."/>
            <person name="Lee S."/>
            <person name="Talag J."/>
            <person name="Welchert J."/>
            <person name="Wing R.A."/>
        </authorList>
    </citation>
    <scope>NUCLEOTIDE SEQUENCE [LARGE SCALE GENOMIC DNA]</scope>
    <source>
        <strain evidence="4">cv. OR44</strain>
    </source>
</reference>
<dbReference type="Gramene" id="OMERI07G07870.1">
    <property type="protein sequence ID" value="OMERI07G07870.1"/>
    <property type="gene ID" value="OMERI07G07870"/>
</dbReference>
<keyword evidence="3" id="KW-0143">Chaperone</keyword>
<name>A0A0E0E9T6_9ORYZ</name>
<proteinExistence type="predicted"/>
<protein>
    <submittedName>
        <fullName evidence="4">Uncharacterized protein</fullName>
    </submittedName>
</protein>
<dbReference type="SUPFAM" id="SSF48592">
    <property type="entry name" value="GroEL equatorial domain-like"/>
    <property type="match status" value="1"/>
</dbReference>
<organism evidence="4">
    <name type="scientific">Oryza meridionalis</name>
    <dbReference type="NCBI Taxonomy" id="40149"/>
    <lineage>
        <taxon>Eukaryota</taxon>
        <taxon>Viridiplantae</taxon>
        <taxon>Streptophyta</taxon>
        <taxon>Embryophyta</taxon>
        <taxon>Tracheophyta</taxon>
        <taxon>Spermatophyta</taxon>
        <taxon>Magnoliopsida</taxon>
        <taxon>Liliopsida</taxon>
        <taxon>Poales</taxon>
        <taxon>Poaceae</taxon>
        <taxon>BOP clade</taxon>
        <taxon>Oryzoideae</taxon>
        <taxon>Oryzeae</taxon>
        <taxon>Oryzinae</taxon>
        <taxon>Oryza</taxon>
    </lineage>
</organism>
<dbReference type="InterPro" id="IPR027413">
    <property type="entry name" value="GROEL-like_equatorial_sf"/>
</dbReference>
<keyword evidence="2" id="KW-0067">ATP-binding</keyword>
<dbReference type="Gene3D" id="1.10.560.10">
    <property type="entry name" value="GroEL-like equatorial domain"/>
    <property type="match status" value="1"/>
</dbReference>
<evidence type="ECO:0000313" key="5">
    <source>
        <dbReference type="Proteomes" id="UP000008021"/>
    </source>
</evidence>
<reference evidence="4" key="1">
    <citation type="submission" date="2015-04" db="UniProtKB">
        <authorList>
            <consortium name="EnsemblPlants"/>
        </authorList>
    </citation>
    <scope>IDENTIFICATION</scope>
</reference>
<keyword evidence="1" id="KW-0547">Nucleotide-binding</keyword>